<feature type="compositionally biased region" description="Basic and acidic residues" evidence="1">
    <location>
        <begin position="99"/>
        <end position="109"/>
    </location>
</feature>
<evidence type="ECO:0008006" key="4">
    <source>
        <dbReference type="Google" id="ProtNLM"/>
    </source>
</evidence>
<gene>
    <name evidence="2" type="ORF">MNAN1_000420</name>
</gene>
<dbReference type="EMBL" id="CP119892">
    <property type="protein sequence ID" value="WFD25460.1"/>
    <property type="molecule type" value="Genomic_DNA"/>
</dbReference>
<dbReference type="Pfam" id="PF08576">
    <property type="entry name" value="DUF1764"/>
    <property type="match status" value="1"/>
</dbReference>
<dbReference type="Proteomes" id="UP001213623">
    <property type="component" value="Chromosome 1"/>
</dbReference>
<dbReference type="AlphaFoldDB" id="A0AAF0EIY7"/>
<accession>A0AAF0EIY7</accession>
<protein>
    <recommendedName>
        <fullName evidence="4">DUF1764-domain-containing protein</fullName>
    </recommendedName>
</protein>
<feature type="region of interest" description="Disordered" evidence="1">
    <location>
        <begin position="1"/>
        <end position="109"/>
    </location>
</feature>
<name>A0AAF0EIY7_9BASI</name>
<organism evidence="2 3">
    <name type="scientific">Malassezia nana</name>
    <dbReference type="NCBI Taxonomy" id="180528"/>
    <lineage>
        <taxon>Eukaryota</taxon>
        <taxon>Fungi</taxon>
        <taxon>Dikarya</taxon>
        <taxon>Basidiomycota</taxon>
        <taxon>Ustilaginomycotina</taxon>
        <taxon>Malasseziomycetes</taxon>
        <taxon>Malasseziales</taxon>
        <taxon>Malasseziaceae</taxon>
        <taxon>Malassezia</taxon>
    </lineage>
</organism>
<dbReference type="PANTHER" id="PTHR34066">
    <property type="entry name" value="GROWTH FACTOR 2"/>
    <property type="match status" value="1"/>
</dbReference>
<sequence length="138" mass="15120">MTNEIDGIFAALSSEPPRKRKRSTADTVKQDSKQPAAKRTDPPSARARSQPNADATKLSKDAPGRPVPVVVHDTSSKTSTAPKQSRARPDDEDAAFADSRGRDRKRTEEGFRIFTEEELRLNEGGGTPLCPFDCNCCF</sequence>
<evidence type="ECO:0000313" key="3">
    <source>
        <dbReference type="Proteomes" id="UP001213623"/>
    </source>
</evidence>
<dbReference type="PANTHER" id="PTHR34066:SF1">
    <property type="entry name" value="DUF1764 FAMILY PROTEIN"/>
    <property type="match status" value="1"/>
</dbReference>
<reference evidence="2" key="1">
    <citation type="submission" date="2023-03" db="EMBL/GenBank/DDBJ databases">
        <title>Mating type loci evolution in Malassezia.</title>
        <authorList>
            <person name="Coelho M.A."/>
        </authorList>
    </citation>
    <scope>NUCLEOTIDE SEQUENCE</scope>
    <source>
        <strain evidence="2">CBS 9557</strain>
    </source>
</reference>
<evidence type="ECO:0000256" key="1">
    <source>
        <dbReference type="SAM" id="MobiDB-lite"/>
    </source>
</evidence>
<proteinExistence type="predicted"/>
<dbReference type="InterPro" id="IPR013885">
    <property type="entry name" value="DUF1764_euk"/>
</dbReference>
<evidence type="ECO:0000313" key="2">
    <source>
        <dbReference type="EMBL" id="WFD25460.1"/>
    </source>
</evidence>
<keyword evidence="3" id="KW-1185">Reference proteome</keyword>